<proteinExistence type="predicted"/>
<evidence type="ECO:0000313" key="3">
    <source>
        <dbReference type="EMBL" id="KAA1125512.1"/>
    </source>
</evidence>
<name>A0A5B0RJE8_PUCGR</name>
<dbReference type="EMBL" id="VDEP01000177">
    <property type="protein sequence ID" value="KAA1125512.1"/>
    <property type="molecule type" value="Genomic_DNA"/>
</dbReference>
<feature type="compositionally biased region" description="Polar residues" evidence="1">
    <location>
        <begin position="65"/>
        <end position="74"/>
    </location>
</feature>
<gene>
    <name evidence="3" type="ORF">PGTUg99_011916</name>
</gene>
<feature type="signal peptide" evidence="2">
    <location>
        <begin position="1"/>
        <end position="20"/>
    </location>
</feature>
<sequence length="119" mass="13701">MQLSSIFCAFHLLHFYVISAHPTLYPKALEKRDIEDVAKGTQHTLHKRMNRSDKGKQQIEYGKATNINQSNNSRYKSEGSKAADDRFDAMLFQGYHRLAEQVDLPLEARAKAAERHLKK</sequence>
<evidence type="ECO:0000256" key="1">
    <source>
        <dbReference type="SAM" id="MobiDB-lite"/>
    </source>
</evidence>
<reference evidence="3 4" key="1">
    <citation type="submission" date="2019-05" db="EMBL/GenBank/DDBJ databases">
        <title>Emergence of the Ug99 lineage of the wheat stem rust pathogen through somatic hybridization.</title>
        <authorList>
            <person name="Li F."/>
            <person name="Upadhyaya N.M."/>
            <person name="Sperschneider J."/>
            <person name="Matny O."/>
            <person name="Nguyen-Phuc H."/>
            <person name="Mago R."/>
            <person name="Raley C."/>
            <person name="Miller M.E."/>
            <person name="Silverstein K.A.T."/>
            <person name="Henningsen E."/>
            <person name="Hirsch C.D."/>
            <person name="Visser B."/>
            <person name="Pretorius Z.A."/>
            <person name="Steffenson B.J."/>
            <person name="Schwessinger B."/>
            <person name="Dodds P.N."/>
            <person name="Figueroa M."/>
        </authorList>
    </citation>
    <scope>NUCLEOTIDE SEQUENCE [LARGE SCALE GENOMIC DNA]</scope>
    <source>
        <strain evidence="3 4">Ug99</strain>
    </source>
</reference>
<dbReference type="AlphaFoldDB" id="A0A5B0RJE8"/>
<comment type="caution">
    <text evidence="3">The sequence shown here is derived from an EMBL/GenBank/DDBJ whole genome shotgun (WGS) entry which is preliminary data.</text>
</comment>
<evidence type="ECO:0000313" key="4">
    <source>
        <dbReference type="Proteomes" id="UP000325313"/>
    </source>
</evidence>
<dbReference type="Proteomes" id="UP000325313">
    <property type="component" value="Unassembled WGS sequence"/>
</dbReference>
<accession>A0A5B0RJE8</accession>
<keyword evidence="2" id="KW-0732">Signal</keyword>
<evidence type="ECO:0000256" key="2">
    <source>
        <dbReference type="SAM" id="SignalP"/>
    </source>
</evidence>
<protein>
    <submittedName>
        <fullName evidence="3">Uncharacterized protein</fullName>
    </submittedName>
</protein>
<feature type="chain" id="PRO_5022721438" evidence="2">
    <location>
        <begin position="21"/>
        <end position="119"/>
    </location>
</feature>
<feature type="region of interest" description="Disordered" evidence="1">
    <location>
        <begin position="40"/>
        <end position="81"/>
    </location>
</feature>
<organism evidence="3 4">
    <name type="scientific">Puccinia graminis f. sp. tritici</name>
    <dbReference type="NCBI Taxonomy" id="56615"/>
    <lineage>
        <taxon>Eukaryota</taxon>
        <taxon>Fungi</taxon>
        <taxon>Dikarya</taxon>
        <taxon>Basidiomycota</taxon>
        <taxon>Pucciniomycotina</taxon>
        <taxon>Pucciniomycetes</taxon>
        <taxon>Pucciniales</taxon>
        <taxon>Pucciniaceae</taxon>
        <taxon>Puccinia</taxon>
    </lineage>
</organism>